<evidence type="ECO:0000256" key="6">
    <source>
        <dbReference type="ARBA" id="ARBA00039017"/>
    </source>
</evidence>
<reference evidence="12" key="2">
    <citation type="submission" date="2015-10" db="EMBL/GenBank/DDBJ databases">
        <title>Draft Genome Sequences of 11 Lactococcus lactis subspecies cremoris strains.</title>
        <authorList>
            <person name="Wels M."/>
            <person name="Backus L."/>
            <person name="Boekhorst J."/>
            <person name="Dijkstra A."/>
            <person name="Beerthuizen M."/>
            <person name="Kelly W."/>
            <person name="Siezen R."/>
            <person name="Bachmann H."/>
            <person name="Van Hijum S."/>
        </authorList>
    </citation>
    <scope>NUCLEOTIDE SEQUENCE [LARGE SCALE GENOMIC DNA]</scope>
    <source>
        <strain evidence="12">KF282</strain>
    </source>
</reference>
<evidence type="ECO:0000313" key="11">
    <source>
        <dbReference type="Proteomes" id="UP000031847"/>
    </source>
</evidence>
<dbReference type="Gene3D" id="3.40.50.850">
    <property type="entry name" value="Isochorismatase-like"/>
    <property type="match status" value="1"/>
</dbReference>
<reference evidence="10" key="3">
    <citation type="journal article" date="2017" name="Genome Announc.">
        <title>Draft Genome Sequences of 24 Lactococcus lactis Strains.</title>
        <authorList>
            <person name="Backus L."/>
            <person name="Wels M."/>
            <person name="Boekhorst J."/>
            <person name="Dijkstra A.R."/>
            <person name="Beerthuyzen M."/>
            <person name="Kelly W.J."/>
            <person name="Siezen R.J."/>
            <person name="van Hijum S.A."/>
            <person name="Bachmann H."/>
        </authorList>
    </citation>
    <scope>NUCLEOTIDE SEQUENCE</scope>
    <source>
        <strain evidence="10">KF282</strain>
    </source>
</reference>
<dbReference type="CDD" id="cd00431">
    <property type="entry name" value="cysteine_hydrolases"/>
    <property type="match status" value="1"/>
</dbReference>
<evidence type="ECO:0000313" key="10">
    <source>
        <dbReference type="EMBL" id="KSU07688.1"/>
    </source>
</evidence>
<proteinExistence type="inferred from homology"/>
<dbReference type="Proteomes" id="UP000053058">
    <property type="component" value="Unassembled WGS sequence"/>
</dbReference>
<accession>A0A0B8QND5</accession>
<comment type="pathway">
    <text evidence="5">Cofactor biosynthesis; nicotinate biosynthesis; nicotinate from nicotinamide: step 1/1.</text>
</comment>
<dbReference type="AlphaFoldDB" id="A0A0B8QND5"/>
<reference evidence="9 11" key="1">
    <citation type="submission" date="2015-01" db="EMBL/GenBank/DDBJ databases">
        <title>Lactococcus lactis subsp.lactis JCM 5805 whole genome shotgun sequence.</title>
        <authorList>
            <person name="Fujii T."/>
            <person name="Tomita Y."/>
            <person name="Ikushima S."/>
            <person name="Fujiwara D."/>
        </authorList>
    </citation>
    <scope>NUCLEOTIDE SEQUENCE [LARGE SCALE GENOMIC DNA]</scope>
    <source>
        <strain evidence="9 11">JCM 5805</strain>
    </source>
</reference>
<evidence type="ECO:0000256" key="4">
    <source>
        <dbReference type="ARBA" id="ARBA00022801"/>
    </source>
</evidence>
<evidence type="ECO:0000256" key="1">
    <source>
        <dbReference type="ARBA" id="ARBA00006336"/>
    </source>
</evidence>
<dbReference type="InterPro" id="IPR052347">
    <property type="entry name" value="Isochorismatase_Nicotinamidase"/>
</dbReference>
<dbReference type="Proteomes" id="UP000031847">
    <property type="component" value="Unassembled WGS sequence"/>
</dbReference>
<keyword evidence="3" id="KW-0479">Metal-binding</keyword>
<evidence type="ECO:0000256" key="5">
    <source>
        <dbReference type="ARBA" id="ARBA00037900"/>
    </source>
</evidence>
<dbReference type="EMBL" id="BBSI01000040">
    <property type="protein sequence ID" value="GAM81590.1"/>
    <property type="molecule type" value="Genomic_DNA"/>
</dbReference>
<evidence type="ECO:0000313" key="9">
    <source>
        <dbReference type="EMBL" id="GAM81590.1"/>
    </source>
</evidence>
<gene>
    <name evidence="9" type="ORF">JCM5805K_2715</name>
    <name evidence="10" type="ORF">KF282_0484</name>
</gene>
<evidence type="ECO:0000256" key="7">
    <source>
        <dbReference type="ARBA" id="ARBA00043224"/>
    </source>
</evidence>
<keyword evidence="2" id="KW-0662">Pyridine nucleotide biosynthesis</keyword>
<keyword evidence="4" id="KW-0378">Hydrolase</keyword>
<dbReference type="Pfam" id="PF00857">
    <property type="entry name" value="Isochorismatase"/>
    <property type="match status" value="1"/>
</dbReference>
<evidence type="ECO:0000256" key="2">
    <source>
        <dbReference type="ARBA" id="ARBA00022642"/>
    </source>
</evidence>
<dbReference type="GO" id="GO:0008936">
    <property type="term" value="F:nicotinamidase activity"/>
    <property type="evidence" value="ECO:0007669"/>
    <property type="project" value="UniProtKB-EC"/>
</dbReference>
<dbReference type="PATRIC" id="fig|1360.101.peg.383"/>
<feature type="domain" description="Isochorismatase-like" evidence="8">
    <location>
        <begin position="12"/>
        <end position="176"/>
    </location>
</feature>
<name>A0A0B8QND5_LACLL</name>
<dbReference type="EMBL" id="LKLN01000009">
    <property type="protein sequence ID" value="KSU07688.1"/>
    <property type="molecule type" value="Genomic_DNA"/>
</dbReference>
<dbReference type="EC" id="3.5.1.19" evidence="6"/>
<evidence type="ECO:0000259" key="8">
    <source>
        <dbReference type="Pfam" id="PF00857"/>
    </source>
</evidence>
<evidence type="ECO:0000256" key="3">
    <source>
        <dbReference type="ARBA" id="ARBA00022723"/>
    </source>
</evidence>
<dbReference type="InterPro" id="IPR036380">
    <property type="entry name" value="Isochorismatase-like_sf"/>
</dbReference>
<dbReference type="SUPFAM" id="SSF52499">
    <property type="entry name" value="Isochorismatase-like hydrolases"/>
    <property type="match status" value="1"/>
</dbReference>
<dbReference type="GO" id="GO:0019363">
    <property type="term" value="P:pyridine nucleotide biosynthetic process"/>
    <property type="evidence" value="ECO:0007669"/>
    <property type="project" value="UniProtKB-KW"/>
</dbReference>
<dbReference type="InterPro" id="IPR000868">
    <property type="entry name" value="Isochorismatase-like_dom"/>
</dbReference>
<dbReference type="PANTHER" id="PTHR11080">
    <property type="entry name" value="PYRAZINAMIDASE/NICOTINAMIDASE"/>
    <property type="match status" value="1"/>
</dbReference>
<evidence type="ECO:0000313" key="12">
    <source>
        <dbReference type="Proteomes" id="UP000053058"/>
    </source>
</evidence>
<comment type="similarity">
    <text evidence="1">Belongs to the isochorismatase family.</text>
</comment>
<organism evidence="9 11">
    <name type="scientific">Lactococcus lactis subsp. lactis</name>
    <name type="common">Streptococcus lactis</name>
    <dbReference type="NCBI Taxonomy" id="1360"/>
    <lineage>
        <taxon>Bacteria</taxon>
        <taxon>Bacillati</taxon>
        <taxon>Bacillota</taxon>
        <taxon>Bacilli</taxon>
        <taxon>Lactobacillales</taxon>
        <taxon>Streptococcaceae</taxon>
        <taxon>Lactococcus</taxon>
    </lineage>
</organism>
<dbReference type="PANTHER" id="PTHR11080:SF2">
    <property type="entry name" value="LD05707P"/>
    <property type="match status" value="1"/>
</dbReference>
<protein>
    <recommendedName>
        <fullName evidence="6">nicotinamidase</fullName>
        <ecNumber evidence="6">3.5.1.19</ecNumber>
    </recommendedName>
    <alternativeName>
        <fullName evidence="7">Nicotinamide deamidase</fullName>
    </alternativeName>
</protein>
<comment type="caution">
    <text evidence="9">The sequence shown here is derived from an EMBL/GenBank/DDBJ whole genome shotgun (WGS) entry which is preliminary data.</text>
</comment>
<dbReference type="GO" id="GO:0046872">
    <property type="term" value="F:metal ion binding"/>
    <property type="evidence" value="ECO:0007669"/>
    <property type="project" value="UniProtKB-KW"/>
</dbReference>
<sequence>MIKYQGEMMKKALVLVDFQNDFIDGSLGTKEAQAIIPNVIEKLSQYSKENRLATQDTHFEDYLTTQEGKNLPVIHCQNGTFGWEIRKEAQVGFAKIFEKTTFGSRTLAEFIRDENYDEVELVGICTDICVVSNALLIKAYAPEVKISVDASCCAGVSPEKHLAALETMRSCQIEITNA</sequence>